<name>A0A4Y2CF48_ARAVE</name>
<accession>A0A4Y2CF48</accession>
<proteinExistence type="predicted"/>
<evidence type="ECO:0000313" key="2">
    <source>
        <dbReference type="Proteomes" id="UP000499080"/>
    </source>
</evidence>
<organism evidence="1 2">
    <name type="scientific">Araneus ventricosus</name>
    <name type="common">Orbweaver spider</name>
    <name type="synonym">Epeira ventricosa</name>
    <dbReference type="NCBI Taxonomy" id="182803"/>
    <lineage>
        <taxon>Eukaryota</taxon>
        <taxon>Metazoa</taxon>
        <taxon>Ecdysozoa</taxon>
        <taxon>Arthropoda</taxon>
        <taxon>Chelicerata</taxon>
        <taxon>Arachnida</taxon>
        <taxon>Araneae</taxon>
        <taxon>Araneomorphae</taxon>
        <taxon>Entelegynae</taxon>
        <taxon>Araneoidea</taxon>
        <taxon>Araneidae</taxon>
        <taxon>Araneus</taxon>
    </lineage>
</organism>
<sequence length="173" mass="19075">MSLLKQQEGYFGMDLNSLNRGQRTRVTYKRSSPCPNFRTPPAGGRLGHDVRFNVHKAHIQGGSLVESGFEPRPPSCIEIVQDKDLGRASKLVVVAENRTFLIFCDSPTCYYESSRGCADDDFMSEAVAGLAAVAHGSIIWGHVPDVKLARRKHTIPPACKTKQECSQLKEPTS</sequence>
<keyword evidence="2" id="KW-1185">Reference proteome</keyword>
<comment type="caution">
    <text evidence="1">The sequence shown here is derived from an EMBL/GenBank/DDBJ whole genome shotgun (WGS) entry which is preliminary data.</text>
</comment>
<dbReference type="Proteomes" id="UP000499080">
    <property type="component" value="Unassembled WGS sequence"/>
</dbReference>
<dbReference type="AlphaFoldDB" id="A0A4Y2CF48"/>
<evidence type="ECO:0000313" key="1">
    <source>
        <dbReference type="EMBL" id="GBM02486.1"/>
    </source>
</evidence>
<reference evidence="1 2" key="1">
    <citation type="journal article" date="2019" name="Sci. Rep.">
        <title>Orb-weaving spider Araneus ventricosus genome elucidates the spidroin gene catalogue.</title>
        <authorList>
            <person name="Kono N."/>
            <person name="Nakamura H."/>
            <person name="Ohtoshi R."/>
            <person name="Moran D.A.P."/>
            <person name="Shinohara A."/>
            <person name="Yoshida Y."/>
            <person name="Fujiwara M."/>
            <person name="Mori M."/>
            <person name="Tomita M."/>
            <person name="Arakawa K."/>
        </authorList>
    </citation>
    <scope>NUCLEOTIDE SEQUENCE [LARGE SCALE GENOMIC DNA]</scope>
</reference>
<dbReference type="EMBL" id="BGPR01000180">
    <property type="protein sequence ID" value="GBM02486.1"/>
    <property type="molecule type" value="Genomic_DNA"/>
</dbReference>
<protein>
    <submittedName>
        <fullName evidence="1">Uncharacterized protein</fullName>
    </submittedName>
</protein>
<gene>
    <name evidence="1" type="ORF">AVEN_76527_1</name>
</gene>